<comment type="caution">
    <text evidence="2">The sequence shown here is derived from an EMBL/GenBank/DDBJ whole genome shotgun (WGS) entry which is preliminary data.</text>
</comment>
<evidence type="ECO:0000313" key="3">
    <source>
        <dbReference type="Proteomes" id="UP000452293"/>
    </source>
</evidence>
<keyword evidence="3" id="KW-1185">Reference proteome</keyword>
<dbReference type="Proteomes" id="UP000452293">
    <property type="component" value="Unassembled WGS sequence"/>
</dbReference>
<evidence type="ECO:0000259" key="1">
    <source>
        <dbReference type="Pfam" id="PF13480"/>
    </source>
</evidence>
<dbReference type="Gene3D" id="3.40.630.30">
    <property type="match status" value="1"/>
</dbReference>
<dbReference type="Pfam" id="PF13480">
    <property type="entry name" value="Acetyltransf_6"/>
    <property type="match status" value="1"/>
</dbReference>
<reference evidence="2 3" key="1">
    <citation type="journal article" date="2019" name="Nat. Med.">
        <title>A library of human gut bacterial isolates paired with longitudinal multiomics data enables mechanistic microbiome research.</title>
        <authorList>
            <person name="Poyet M."/>
            <person name="Groussin M."/>
            <person name="Gibbons S.M."/>
            <person name="Avila-Pacheco J."/>
            <person name="Jiang X."/>
            <person name="Kearney S.M."/>
            <person name="Perrotta A.R."/>
            <person name="Berdy B."/>
            <person name="Zhao S."/>
            <person name="Lieberman T.D."/>
            <person name="Swanson P.K."/>
            <person name="Smith M."/>
            <person name="Roesemann S."/>
            <person name="Alexander J.E."/>
            <person name="Rich S.A."/>
            <person name="Livny J."/>
            <person name="Vlamakis H."/>
            <person name="Clish C."/>
            <person name="Bullock K."/>
            <person name="Deik A."/>
            <person name="Scott J."/>
            <person name="Pierce K.A."/>
            <person name="Xavier R.J."/>
            <person name="Alm E.J."/>
        </authorList>
    </citation>
    <scope>NUCLEOTIDE SEQUENCE [LARGE SCALE GENOMIC DNA]</scope>
    <source>
        <strain evidence="2 3">BIOML-A1</strain>
    </source>
</reference>
<gene>
    <name evidence="2" type="ORF">GT718_15130</name>
</gene>
<dbReference type="RefSeq" id="WP_129975926.1">
    <property type="nucleotide sequence ID" value="NZ_WWVV01000033.1"/>
</dbReference>
<feature type="domain" description="BioF2-like acetyltransferase" evidence="1">
    <location>
        <begin position="139"/>
        <end position="276"/>
    </location>
</feature>
<evidence type="ECO:0000313" key="2">
    <source>
        <dbReference type="EMBL" id="MZL78650.1"/>
    </source>
</evidence>
<accession>A0ABW9X8F8</accession>
<dbReference type="InterPro" id="IPR038740">
    <property type="entry name" value="BioF2-like_GNAT_dom"/>
</dbReference>
<dbReference type="InterPro" id="IPR016181">
    <property type="entry name" value="Acyl_CoA_acyltransferase"/>
</dbReference>
<dbReference type="EMBL" id="WWVW01000034">
    <property type="protein sequence ID" value="MZL78650.1"/>
    <property type="molecule type" value="Genomic_DNA"/>
</dbReference>
<organism evidence="2 3">
    <name type="scientific">Blautia massiliensis</name>
    <name type="common">ex Durand et al. 2017</name>
    <dbReference type="NCBI Taxonomy" id="1737424"/>
    <lineage>
        <taxon>Bacteria</taxon>
        <taxon>Bacillati</taxon>
        <taxon>Bacillota</taxon>
        <taxon>Clostridia</taxon>
        <taxon>Lachnospirales</taxon>
        <taxon>Lachnospiraceae</taxon>
        <taxon>Blautia</taxon>
    </lineage>
</organism>
<protein>
    <submittedName>
        <fullName evidence="2">GNAT family N-acetyltransferase</fullName>
    </submittedName>
</protein>
<sequence length="306" mass="35684">MKYSREMEYGQNHLVCNWIAKPSSEYLDNCIFNRLDLSYRHGISWLLLNNGISTNIMPVYINSGRAWISLLQIPLNSSELGFLFKFIFSSKKEVQRISFKTTDVDPADSWKWTIENRGNAWFLALDDNYEEVLKRSSGKTRYDLRYDKKRLIKEFGDIQIKSYHICDVPIQVLELYLRLKEQQYVVPPNENTIEKLTNNPKLDITDVYALCLNSEIIAIQLNSEHGGIANLVNTTYDKKYRDFSPGRLLYVGVIEILINKNRKILYLGSGNDWYKRLFGAMKTDYWVGDSFRDEMTMKAVIENGCS</sequence>
<dbReference type="SUPFAM" id="SSF55729">
    <property type="entry name" value="Acyl-CoA N-acyltransferases (Nat)"/>
    <property type="match status" value="1"/>
</dbReference>
<name>A0ABW9X8F8_9FIRM</name>
<proteinExistence type="predicted"/>